<protein>
    <submittedName>
        <fullName evidence="1">Uncharacterized protein</fullName>
    </submittedName>
</protein>
<accession>A0A1H9LYZ0</accession>
<evidence type="ECO:0000313" key="1">
    <source>
        <dbReference type="EMBL" id="SER16614.1"/>
    </source>
</evidence>
<dbReference type="EMBL" id="FOGC01000013">
    <property type="protein sequence ID" value="SER16614.1"/>
    <property type="molecule type" value="Genomic_DNA"/>
</dbReference>
<proteinExistence type="predicted"/>
<reference evidence="2" key="1">
    <citation type="submission" date="2016-10" db="EMBL/GenBank/DDBJ databases">
        <authorList>
            <person name="Varghese N."/>
            <person name="Submissions S."/>
        </authorList>
    </citation>
    <scope>NUCLEOTIDE SEQUENCE [LARGE SCALE GENOMIC DNA]</scope>
    <source>
        <strain evidence="2">8N4</strain>
    </source>
</reference>
<dbReference type="AlphaFoldDB" id="A0A1H9LYZ0"/>
<dbReference type="Proteomes" id="UP000242515">
    <property type="component" value="Unassembled WGS sequence"/>
</dbReference>
<name>A0A1H9LYZ0_9GAMM</name>
<gene>
    <name evidence="1" type="ORF">SAMN05216522_1133</name>
</gene>
<organism evidence="1 2">
    <name type="scientific">Rosenbergiella nectarea</name>
    <dbReference type="NCBI Taxonomy" id="988801"/>
    <lineage>
        <taxon>Bacteria</taxon>
        <taxon>Pseudomonadati</taxon>
        <taxon>Pseudomonadota</taxon>
        <taxon>Gammaproteobacteria</taxon>
        <taxon>Enterobacterales</taxon>
        <taxon>Erwiniaceae</taxon>
        <taxon>Rosenbergiella</taxon>
    </lineage>
</organism>
<sequence length="69" mass="7714">MSEPLNKPKCPDCKVIGNEFIVCEPSEKRSRLNDPWFETAYCSNCGHVYGVFAKVVYKPSPIPMGNSGF</sequence>
<dbReference type="OrthoDB" id="2971455at2"/>
<evidence type="ECO:0000313" key="2">
    <source>
        <dbReference type="Proteomes" id="UP000242515"/>
    </source>
</evidence>
<keyword evidence="2" id="KW-1185">Reference proteome</keyword>